<feature type="domain" description="C-CAP/cofactor C-like" evidence="10">
    <location>
        <begin position="380"/>
        <end position="548"/>
    </location>
</feature>
<dbReference type="GO" id="GO:0007023">
    <property type="term" value="P:post-chaperonin tubulin folding pathway"/>
    <property type="evidence" value="ECO:0007669"/>
    <property type="project" value="InterPro"/>
</dbReference>
<dbReference type="InterPro" id="IPR031925">
    <property type="entry name" value="TBCC_N"/>
</dbReference>
<evidence type="ECO:0000259" key="9">
    <source>
        <dbReference type="PROSITE" id="PS50102"/>
    </source>
</evidence>
<dbReference type="PANTHER" id="PTHR15139">
    <property type="entry name" value="TUBULIN FOLDING COFACTOR C"/>
    <property type="match status" value="1"/>
</dbReference>
<keyword evidence="12" id="KW-1185">Reference proteome</keyword>
<feature type="region of interest" description="Disordered" evidence="8">
    <location>
        <begin position="216"/>
        <end position="238"/>
    </location>
</feature>
<comment type="similarity">
    <text evidence="2">Belongs to the TBCC family.</text>
</comment>
<dbReference type="GO" id="GO:0007021">
    <property type="term" value="P:tubulin complex assembly"/>
    <property type="evidence" value="ECO:0007669"/>
    <property type="project" value="TreeGrafter"/>
</dbReference>
<sequence length="581" mass="65085">MEEEEHEVYGGDIPDVTDMDADVDVPQPGEADTKELDDMKKRLKEMEEEAAALREMQAKVEKEMGASQDADGTAANQASKEEVDARSVYVGNELIWQASKRPVDYSCTPEEVQQHFQSCGTVNRVTILTDKFGQPKGFAYVEFLEVEAVQEALQLNESELHGRQIKVAAKRTNVPGMKQFRPRRSNPYMGYLTRRPYMPPPYFPPPYAYGSSVSACGMEGEDGSESQQSRHPAGTLDPATQKRHAAMIDRLANLHQSRLQQSAARSASSAASPAFESVAAFLTRFDESGRAVEAEIKRCRDLSVDPASAPSLKPELEKVAASIADLDRLVAENSYFLPTYEVRSSLKAISVLKEALDAANSELLPRKKFSFRNKTSKKDPICLVKEIEEEKGPSSDKRVLAAVRDSPGFRNKEGSILIKHFRVSEEEEGDFTLSDLNCCEIYLKGRLRALFIHRLTNCRVYAGPVLGSILIEEVNDCLLMLASHQIRIHHATATDFYLQVRSRPIIEDCSAVRFAPYRLFYEGIDTELRDCGLGEETRNWANVDDFKWLRAVQSPNWSLIPDEELLGTVNVSDVKEQCEDK</sequence>
<evidence type="ECO:0008006" key="13">
    <source>
        <dbReference type="Google" id="ProtNLM"/>
    </source>
</evidence>
<accession>A0A8J5HEU1</accession>
<dbReference type="Pfam" id="PF00076">
    <property type="entry name" value="RRM_1"/>
    <property type="match status" value="1"/>
</dbReference>
<dbReference type="EMBL" id="JACMSC010000007">
    <property type="protein sequence ID" value="KAG6516294.1"/>
    <property type="molecule type" value="Genomic_DNA"/>
</dbReference>
<dbReference type="InterPro" id="IPR035979">
    <property type="entry name" value="RBD_domain_sf"/>
</dbReference>
<evidence type="ECO:0000256" key="7">
    <source>
        <dbReference type="PROSITE-ProRule" id="PRU00176"/>
    </source>
</evidence>
<keyword evidence="3" id="KW-0963">Cytoplasm</keyword>
<dbReference type="GO" id="GO:0005737">
    <property type="term" value="C:cytoplasm"/>
    <property type="evidence" value="ECO:0007669"/>
    <property type="project" value="UniProtKB-SubCell"/>
</dbReference>
<evidence type="ECO:0000256" key="3">
    <source>
        <dbReference type="ARBA" id="ARBA00022490"/>
    </source>
</evidence>
<dbReference type="Gene3D" id="3.30.70.330">
    <property type="match status" value="1"/>
</dbReference>
<dbReference type="InterPro" id="IPR012677">
    <property type="entry name" value="Nucleotide-bd_a/b_plait_sf"/>
</dbReference>
<dbReference type="InterPro" id="IPR012945">
    <property type="entry name" value="Tubulin-bd_cofactor_C_dom"/>
</dbReference>
<dbReference type="InterPro" id="IPR006599">
    <property type="entry name" value="CARP_motif"/>
</dbReference>
<dbReference type="SMART" id="SM00360">
    <property type="entry name" value="RRM"/>
    <property type="match status" value="1"/>
</dbReference>
<evidence type="ECO:0000256" key="2">
    <source>
        <dbReference type="ARBA" id="ARBA00008848"/>
    </source>
</evidence>
<organism evidence="11 12">
    <name type="scientific">Zingiber officinale</name>
    <name type="common">Ginger</name>
    <name type="synonym">Amomum zingiber</name>
    <dbReference type="NCBI Taxonomy" id="94328"/>
    <lineage>
        <taxon>Eukaryota</taxon>
        <taxon>Viridiplantae</taxon>
        <taxon>Streptophyta</taxon>
        <taxon>Embryophyta</taxon>
        <taxon>Tracheophyta</taxon>
        <taxon>Spermatophyta</taxon>
        <taxon>Magnoliopsida</taxon>
        <taxon>Liliopsida</taxon>
        <taxon>Zingiberales</taxon>
        <taxon>Zingiberaceae</taxon>
        <taxon>Zingiber</taxon>
    </lineage>
</organism>
<feature type="region of interest" description="Disordered" evidence="8">
    <location>
        <begin position="60"/>
        <end position="82"/>
    </location>
</feature>
<dbReference type="Pfam" id="PF07986">
    <property type="entry name" value="TBCC"/>
    <property type="match status" value="1"/>
</dbReference>
<dbReference type="InterPro" id="IPR027684">
    <property type="entry name" value="TBCC"/>
</dbReference>
<protein>
    <recommendedName>
        <fullName evidence="13">Tubulin-folding cofactor C</fullName>
    </recommendedName>
</protein>
<dbReference type="Pfam" id="PF16752">
    <property type="entry name" value="TBCC_N"/>
    <property type="match status" value="1"/>
</dbReference>
<evidence type="ECO:0000256" key="1">
    <source>
        <dbReference type="ARBA" id="ARBA00004496"/>
    </source>
</evidence>
<dbReference type="Gene3D" id="1.20.58.1250">
    <property type="entry name" value="Tubulin Binding Cofactor C, N-terminal domain"/>
    <property type="match status" value="1"/>
</dbReference>
<keyword evidence="4" id="KW-0007">Acetylation</keyword>
<evidence type="ECO:0000256" key="4">
    <source>
        <dbReference type="ARBA" id="ARBA00022990"/>
    </source>
</evidence>
<keyword evidence="7" id="KW-0694">RNA-binding</keyword>
<dbReference type="InterPro" id="IPR017901">
    <property type="entry name" value="C-CAP_CF_C-like"/>
</dbReference>
<gene>
    <name evidence="11" type="ORF">ZIOFF_026749</name>
</gene>
<comment type="subcellular location">
    <subcellularLocation>
        <location evidence="1">Cytoplasm</location>
    </subcellularLocation>
</comment>
<dbReference type="PROSITE" id="PS50102">
    <property type="entry name" value="RRM"/>
    <property type="match status" value="1"/>
</dbReference>
<evidence type="ECO:0000256" key="8">
    <source>
        <dbReference type="SAM" id="MobiDB-lite"/>
    </source>
</evidence>
<keyword evidence="5" id="KW-0143">Chaperone</keyword>
<evidence type="ECO:0000313" key="12">
    <source>
        <dbReference type="Proteomes" id="UP000734854"/>
    </source>
</evidence>
<evidence type="ECO:0000256" key="6">
    <source>
        <dbReference type="ARBA" id="ARBA00026055"/>
    </source>
</evidence>
<evidence type="ECO:0000313" key="11">
    <source>
        <dbReference type="EMBL" id="KAG6516294.1"/>
    </source>
</evidence>
<dbReference type="PROSITE" id="PS51329">
    <property type="entry name" value="C_CAP_COFACTOR_C"/>
    <property type="match status" value="1"/>
</dbReference>
<comment type="subunit">
    <text evidence="6">Supercomplex made of cofactors A to E. Cofactors A and D function by capturing and stabilizing tubulin in a quasi-native conformation. Cofactor E binds to the cofactor D-tubulin complex; interaction with cofactor C then causes the release of tubulin polypeptides that are committed to the native state.</text>
</comment>
<dbReference type="FunFam" id="2.160.20.70:FF:000009">
    <property type="entry name" value="Tubulin-folding cofactor C"/>
    <property type="match status" value="1"/>
</dbReference>
<dbReference type="PANTHER" id="PTHR15139:SF0">
    <property type="entry name" value="TUBULIN-SPECIFIC CHAPERONE C"/>
    <property type="match status" value="1"/>
</dbReference>
<feature type="domain" description="RRM" evidence="9">
    <location>
        <begin position="86"/>
        <end position="172"/>
    </location>
</feature>
<dbReference type="GO" id="GO:0003723">
    <property type="term" value="F:RNA binding"/>
    <property type="evidence" value="ECO:0007669"/>
    <property type="project" value="UniProtKB-UniRule"/>
</dbReference>
<comment type="caution">
    <text evidence="11">The sequence shown here is derived from an EMBL/GenBank/DDBJ whole genome shotgun (WGS) entry which is preliminary data.</text>
</comment>
<evidence type="ECO:0000256" key="5">
    <source>
        <dbReference type="ARBA" id="ARBA00023186"/>
    </source>
</evidence>
<dbReference type="SUPFAM" id="SSF54928">
    <property type="entry name" value="RNA-binding domain, RBD"/>
    <property type="match status" value="1"/>
</dbReference>
<name>A0A8J5HEU1_ZINOF</name>
<dbReference type="SMART" id="SM00673">
    <property type="entry name" value="CARP"/>
    <property type="match status" value="2"/>
</dbReference>
<proteinExistence type="inferred from homology"/>
<dbReference type="Proteomes" id="UP000734854">
    <property type="component" value="Unassembled WGS sequence"/>
</dbReference>
<dbReference type="Gene3D" id="2.160.20.70">
    <property type="match status" value="1"/>
</dbReference>
<dbReference type="CDD" id="cd12306">
    <property type="entry name" value="RRM_II_PABPs"/>
    <property type="match status" value="1"/>
</dbReference>
<dbReference type="AlphaFoldDB" id="A0A8J5HEU1"/>
<dbReference type="GO" id="GO:0015631">
    <property type="term" value="F:tubulin binding"/>
    <property type="evidence" value="ECO:0007669"/>
    <property type="project" value="InterPro"/>
</dbReference>
<dbReference type="InterPro" id="IPR038397">
    <property type="entry name" value="TBCC_N_sf"/>
</dbReference>
<evidence type="ECO:0000259" key="10">
    <source>
        <dbReference type="PROSITE" id="PS51329"/>
    </source>
</evidence>
<dbReference type="InterPro" id="IPR016098">
    <property type="entry name" value="CAP/MinC_C"/>
</dbReference>
<feature type="region of interest" description="Disordered" evidence="8">
    <location>
        <begin position="1"/>
        <end position="35"/>
    </location>
</feature>
<dbReference type="InterPro" id="IPR000504">
    <property type="entry name" value="RRM_dom"/>
</dbReference>
<reference evidence="11 12" key="1">
    <citation type="submission" date="2020-08" db="EMBL/GenBank/DDBJ databases">
        <title>Plant Genome Project.</title>
        <authorList>
            <person name="Zhang R.-G."/>
        </authorList>
    </citation>
    <scope>NUCLEOTIDE SEQUENCE [LARGE SCALE GENOMIC DNA]</scope>
    <source>
        <tissue evidence="11">Rhizome</tissue>
    </source>
</reference>